<evidence type="ECO:0000313" key="1">
    <source>
        <dbReference type="EnsemblMetazoa" id="XP_022655382"/>
    </source>
</evidence>
<dbReference type="KEGG" id="vde:111247990"/>
<evidence type="ECO:0000313" key="2">
    <source>
        <dbReference type="Proteomes" id="UP000594260"/>
    </source>
</evidence>
<accession>A0A7M7JPR8</accession>
<sequence>MAKGKAYHKVLVPFKPSEPDNNSFQLREKSSDDCVLLDDCGPSETSSQVQYRLSMGDKEISQVFSEWFLKAIKHDDNEIESQVVVGCSENKPKAEEVAPYDIYTKEDIEYLNDYFEELQRQKEETITALIDSAERRKIISASGSPSSDTSHETRATDTKIGQDLTIKEPKIRMISEVAKTTPDLRGPAIEQIYIVNKQGIPMLQFAVQVELVESAHSVICTVPAARAAVESAKASTFSYTDLLCLDCDVIKCTRHKCNKPELRVINLLSVQPGRLVLVASPKGELIRGIIEVVHGYQKGVVGVGVGYVDEPGGMYTQTVFECPNEIAVIPYALIRMKRSNEADDNGRPVMLPVGTHFEQLRKGEIRSVFCHAIEGNTAFGFFGDTVE</sequence>
<dbReference type="EnsemblMetazoa" id="XM_022799649">
    <property type="protein sequence ID" value="XP_022655384"/>
    <property type="gene ID" value="LOC111247990"/>
</dbReference>
<protein>
    <submittedName>
        <fullName evidence="1">Uncharacterized protein</fullName>
    </submittedName>
</protein>
<reference evidence="1" key="1">
    <citation type="submission" date="2021-01" db="UniProtKB">
        <authorList>
            <consortium name="EnsemblMetazoa"/>
        </authorList>
    </citation>
    <scope>IDENTIFICATION</scope>
</reference>
<dbReference type="InParanoid" id="A0A7M7JPR8"/>
<dbReference type="RefSeq" id="XP_022655381.1">
    <property type="nucleotide sequence ID" value="XM_022799646.1"/>
</dbReference>
<dbReference type="OrthoDB" id="10590656at2759"/>
<dbReference type="RefSeq" id="XP_022655384.1">
    <property type="nucleotide sequence ID" value="XM_022799649.1"/>
</dbReference>
<dbReference type="Proteomes" id="UP000594260">
    <property type="component" value="Unplaced"/>
</dbReference>
<dbReference type="EnsemblMetazoa" id="XM_022799647">
    <property type="protein sequence ID" value="XP_022655382"/>
    <property type="gene ID" value="LOC111247990"/>
</dbReference>
<dbReference type="AlphaFoldDB" id="A0A7M7JPR8"/>
<dbReference type="EnsemblMetazoa" id="XM_022799648">
    <property type="protein sequence ID" value="XP_022655383"/>
    <property type="gene ID" value="LOC111247990"/>
</dbReference>
<dbReference type="RefSeq" id="XP_022655383.1">
    <property type="nucleotide sequence ID" value="XM_022799648.1"/>
</dbReference>
<name>A0A7M7JPR8_VARDE</name>
<dbReference type="RefSeq" id="XP_022655382.1">
    <property type="nucleotide sequence ID" value="XM_022799647.1"/>
</dbReference>
<proteinExistence type="predicted"/>
<dbReference type="EnsemblMetazoa" id="XM_022799646">
    <property type="protein sequence ID" value="XP_022655381"/>
    <property type="gene ID" value="LOC111247990"/>
</dbReference>
<organism evidence="1 2">
    <name type="scientific">Varroa destructor</name>
    <name type="common">Honeybee mite</name>
    <dbReference type="NCBI Taxonomy" id="109461"/>
    <lineage>
        <taxon>Eukaryota</taxon>
        <taxon>Metazoa</taxon>
        <taxon>Ecdysozoa</taxon>
        <taxon>Arthropoda</taxon>
        <taxon>Chelicerata</taxon>
        <taxon>Arachnida</taxon>
        <taxon>Acari</taxon>
        <taxon>Parasitiformes</taxon>
        <taxon>Mesostigmata</taxon>
        <taxon>Gamasina</taxon>
        <taxon>Dermanyssoidea</taxon>
        <taxon>Varroidae</taxon>
        <taxon>Varroa</taxon>
    </lineage>
</organism>
<dbReference type="GeneID" id="111247990"/>
<keyword evidence="2" id="KW-1185">Reference proteome</keyword>